<dbReference type="Pfam" id="PF00730">
    <property type="entry name" value="HhH-GPD"/>
    <property type="match status" value="1"/>
</dbReference>
<keyword evidence="8" id="KW-1185">Reference proteome</keyword>
<dbReference type="OrthoDB" id="9785929at2"/>
<dbReference type="GO" id="GO:0006307">
    <property type="term" value="P:DNA alkylation repair"/>
    <property type="evidence" value="ECO:0007669"/>
    <property type="project" value="TreeGrafter"/>
</dbReference>
<reference evidence="7 8" key="1">
    <citation type="submission" date="2015-01" db="EMBL/GenBank/DDBJ databases">
        <title>Paenibacillus swuensis/DY6/whole genome sequencing.</title>
        <authorList>
            <person name="Kim M.K."/>
            <person name="Srinivasan S."/>
            <person name="Lee J.-J."/>
        </authorList>
    </citation>
    <scope>NUCLEOTIDE SEQUENCE [LARGE SCALE GENOMIC DNA]</scope>
    <source>
        <strain evidence="7 8">DY6</strain>
    </source>
</reference>
<dbReference type="Proteomes" id="UP000076927">
    <property type="component" value="Chromosome"/>
</dbReference>
<dbReference type="RefSeq" id="WP_068608634.1">
    <property type="nucleotide sequence ID" value="NZ_CP011388.1"/>
</dbReference>
<comment type="catalytic activity">
    <reaction evidence="1">
        <text>Hydrolysis of alkylated DNA, releasing 3-methyladenine, 3-methylguanine, 7-methylguanine and 7-methyladenine.</text>
        <dbReference type="EC" id="3.2.2.21"/>
    </reaction>
</comment>
<evidence type="ECO:0000313" key="8">
    <source>
        <dbReference type="Proteomes" id="UP000076927"/>
    </source>
</evidence>
<evidence type="ECO:0000256" key="5">
    <source>
        <dbReference type="ARBA" id="ARBA00023204"/>
    </source>
</evidence>
<dbReference type="GO" id="GO:0032993">
    <property type="term" value="C:protein-DNA complex"/>
    <property type="evidence" value="ECO:0007669"/>
    <property type="project" value="TreeGrafter"/>
</dbReference>
<dbReference type="GO" id="GO:0032131">
    <property type="term" value="F:alkylated DNA binding"/>
    <property type="evidence" value="ECO:0007669"/>
    <property type="project" value="TreeGrafter"/>
</dbReference>
<dbReference type="EC" id="3.2.2.21" evidence="3"/>
<dbReference type="InterPro" id="IPR023170">
    <property type="entry name" value="HhH_base_excis_C"/>
</dbReference>
<dbReference type="KEGG" id="pswu:SY83_16945"/>
<accession>A0A172TKU8</accession>
<dbReference type="Gene3D" id="1.10.340.30">
    <property type="entry name" value="Hypothetical protein, domain 2"/>
    <property type="match status" value="1"/>
</dbReference>
<evidence type="ECO:0000256" key="2">
    <source>
        <dbReference type="ARBA" id="ARBA00010817"/>
    </source>
</evidence>
<dbReference type="Gene3D" id="3.30.310.20">
    <property type="entry name" value="DNA-3-methyladenine glycosylase AlkA, N-terminal domain"/>
    <property type="match status" value="1"/>
</dbReference>
<evidence type="ECO:0000256" key="4">
    <source>
        <dbReference type="ARBA" id="ARBA00022763"/>
    </source>
</evidence>
<dbReference type="STRING" id="1178515.SY83_16945"/>
<dbReference type="InterPro" id="IPR037046">
    <property type="entry name" value="AlkA_N_sf"/>
</dbReference>
<protein>
    <recommendedName>
        <fullName evidence="3">DNA-3-methyladenine glycosylase II</fullName>
        <ecNumber evidence="3">3.2.2.21</ecNumber>
    </recommendedName>
</protein>
<dbReference type="PANTHER" id="PTHR43003">
    <property type="entry name" value="DNA-3-METHYLADENINE GLYCOSYLASE"/>
    <property type="match status" value="1"/>
</dbReference>
<dbReference type="GO" id="GO:0005737">
    <property type="term" value="C:cytoplasm"/>
    <property type="evidence" value="ECO:0007669"/>
    <property type="project" value="TreeGrafter"/>
</dbReference>
<organism evidence="7 8">
    <name type="scientific">Paenibacillus swuensis</name>
    <dbReference type="NCBI Taxonomy" id="1178515"/>
    <lineage>
        <taxon>Bacteria</taxon>
        <taxon>Bacillati</taxon>
        <taxon>Bacillota</taxon>
        <taxon>Bacilli</taxon>
        <taxon>Bacillales</taxon>
        <taxon>Paenibacillaceae</taxon>
        <taxon>Paenibacillus</taxon>
    </lineage>
</organism>
<dbReference type="SMART" id="SM00478">
    <property type="entry name" value="ENDO3c"/>
    <property type="match status" value="1"/>
</dbReference>
<dbReference type="PATRIC" id="fig|1178515.4.peg.3408"/>
<dbReference type="GO" id="GO:0008725">
    <property type="term" value="F:DNA-3-methyladenine glycosylase activity"/>
    <property type="evidence" value="ECO:0007669"/>
    <property type="project" value="TreeGrafter"/>
</dbReference>
<evidence type="ECO:0000313" key="7">
    <source>
        <dbReference type="EMBL" id="ANE47689.1"/>
    </source>
</evidence>
<name>A0A172TKU8_9BACL</name>
<dbReference type="SUPFAM" id="SSF48150">
    <property type="entry name" value="DNA-glycosylase"/>
    <property type="match status" value="1"/>
</dbReference>
<proteinExistence type="inferred from homology"/>
<keyword evidence="5" id="KW-0234">DNA repair</keyword>
<feature type="domain" description="HhH-GPD" evidence="6">
    <location>
        <begin position="137"/>
        <end position="302"/>
    </location>
</feature>
<sequence length="303" mass="34938">MNWTDYTNYVELVPPADFDLKECLVFLGRSEQEILHRVDGSYLYKLIQVDSEKLLLRLGATTEGLLRIELPHGSTTAIQRNYAADYIWNMLDLGRNLKPFYMMAEHDPILCTLISKYYGLRLIGIPDLFEALTWAITGQQILLSFAYTLKKRLVETYGESIRHEGKEYWLYSSCERIAALETADLKALQFTNQKADYIIGIARAMASGDLDKDKLLRMQDSVEMRNALLNLRGIGAWTADYVLMKCLKVMSAIPMADVGLHNALKLQLGWERKPTLEEIATFKKGWTDWEAYATFYLWRSLYK</sequence>
<dbReference type="Gene3D" id="1.10.1670.10">
    <property type="entry name" value="Helix-hairpin-Helix base-excision DNA repair enzymes (C-terminal)"/>
    <property type="match status" value="1"/>
</dbReference>
<dbReference type="GO" id="GO:0006285">
    <property type="term" value="P:base-excision repair, AP site formation"/>
    <property type="evidence" value="ECO:0007669"/>
    <property type="project" value="TreeGrafter"/>
</dbReference>
<dbReference type="GO" id="GO:0043916">
    <property type="term" value="F:DNA-7-methylguanine glycosylase activity"/>
    <property type="evidence" value="ECO:0007669"/>
    <property type="project" value="TreeGrafter"/>
</dbReference>
<keyword evidence="4" id="KW-0227">DNA damage</keyword>
<evidence type="ECO:0000256" key="1">
    <source>
        <dbReference type="ARBA" id="ARBA00000086"/>
    </source>
</evidence>
<evidence type="ECO:0000259" key="6">
    <source>
        <dbReference type="SMART" id="SM00478"/>
    </source>
</evidence>
<dbReference type="PANTHER" id="PTHR43003:SF12">
    <property type="entry name" value="DNA-3-METHYLADENINE GLYCOSYLASE"/>
    <property type="match status" value="1"/>
</dbReference>
<gene>
    <name evidence="7" type="ORF">SY83_16945</name>
</gene>
<dbReference type="AlphaFoldDB" id="A0A172TKU8"/>
<dbReference type="CDD" id="cd00056">
    <property type="entry name" value="ENDO3c"/>
    <property type="match status" value="1"/>
</dbReference>
<evidence type="ECO:0000256" key="3">
    <source>
        <dbReference type="ARBA" id="ARBA00012000"/>
    </source>
</evidence>
<dbReference type="InterPro" id="IPR051912">
    <property type="entry name" value="Alkylbase_DNA_Glycosylase/TA"/>
</dbReference>
<dbReference type="FunFam" id="1.10.340.30:FF:000004">
    <property type="entry name" value="DNA-3-methyladenine glycosylase II"/>
    <property type="match status" value="1"/>
</dbReference>
<comment type="similarity">
    <text evidence="2">Belongs to the alkylbase DNA glycosidase AlkA family.</text>
</comment>
<dbReference type="EMBL" id="CP011388">
    <property type="protein sequence ID" value="ANE47689.1"/>
    <property type="molecule type" value="Genomic_DNA"/>
</dbReference>
<dbReference type="InterPro" id="IPR011257">
    <property type="entry name" value="DNA_glycosylase"/>
</dbReference>
<dbReference type="InterPro" id="IPR003265">
    <property type="entry name" value="HhH-GPD_domain"/>
</dbReference>